<gene>
    <name evidence="1" type="ORF">BK741_14915</name>
</gene>
<name>A0A9X6LJF6_BACTU</name>
<dbReference type="RefSeq" id="WP_001172955.1">
    <property type="nucleotide sequence ID" value="NZ_MOOP01000090.1"/>
</dbReference>
<reference evidence="1 2" key="1">
    <citation type="submission" date="2016-10" db="EMBL/GenBank/DDBJ databases">
        <title>Comparative genomics of Bacillus thuringiensis reveals a path to pathogens against multiple invertebrate hosts.</title>
        <authorList>
            <person name="Zheng J."/>
            <person name="Gao Q."/>
            <person name="Liu H."/>
            <person name="Peng D."/>
            <person name="Ruan L."/>
            <person name="Sun M."/>
        </authorList>
    </citation>
    <scope>NUCLEOTIDE SEQUENCE [LARGE SCALE GENOMIC DNA]</scope>
    <source>
        <strain evidence="1">BGSC 4BW1</strain>
    </source>
</reference>
<comment type="caution">
    <text evidence="1">The sequence shown here is derived from an EMBL/GenBank/DDBJ whole genome shotgun (WGS) entry which is preliminary data.</text>
</comment>
<evidence type="ECO:0000313" key="2">
    <source>
        <dbReference type="Proteomes" id="UP000195120"/>
    </source>
</evidence>
<accession>A0A9X6LJF6</accession>
<organism evidence="1 2">
    <name type="scientific">Bacillus thuringiensis serovar iberica</name>
    <dbReference type="NCBI Taxonomy" id="180866"/>
    <lineage>
        <taxon>Bacteria</taxon>
        <taxon>Bacillati</taxon>
        <taxon>Bacillota</taxon>
        <taxon>Bacilli</taxon>
        <taxon>Bacillales</taxon>
        <taxon>Bacillaceae</taxon>
        <taxon>Bacillus</taxon>
        <taxon>Bacillus cereus group</taxon>
    </lineage>
</organism>
<dbReference type="Proteomes" id="UP000195120">
    <property type="component" value="Unassembled WGS sequence"/>
</dbReference>
<dbReference type="AlphaFoldDB" id="A0A9X6LJF6"/>
<protein>
    <submittedName>
        <fullName evidence="1">Uncharacterized protein</fullName>
    </submittedName>
</protein>
<evidence type="ECO:0000313" key="1">
    <source>
        <dbReference type="EMBL" id="OUB48099.1"/>
    </source>
</evidence>
<dbReference type="EMBL" id="MOOP01000090">
    <property type="protein sequence ID" value="OUB48099.1"/>
    <property type="molecule type" value="Genomic_DNA"/>
</dbReference>
<sequence>MQKTLAKEYIESVAKALLETSPREVIEFKTVLNSHPQGNETHAGINEVISRIFTDPLLTELLSIVGIESEEKTIQEPILASLLASQISTQQLSKQIREQVAKVDMDSSVMIPYMKLEPKANLAAFIKEQAAFKKLVEDIKAQSEVNTKEDFAANIKNQVEQQRPAKTTEGKIKSILDEVVNEIIEDGAASQTVCLDPSGIKVYEILFSSVFYKKANMLGFKESVEYKHEYTAYILSELATYLVEEEGFKLSFEVVEDKVVAGLA</sequence>
<proteinExistence type="predicted"/>